<dbReference type="PANTHER" id="PTHR43000">
    <property type="entry name" value="DTDP-D-GLUCOSE 4,6-DEHYDRATASE-RELATED"/>
    <property type="match status" value="1"/>
</dbReference>
<dbReference type="GO" id="GO:0008460">
    <property type="term" value="F:dTDP-glucose 4,6-dehydratase activity"/>
    <property type="evidence" value="ECO:0007669"/>
    <property type="project" value="UniProtKB-EC"/>
</dbReference>
<dbReference type="Gene3D" id="3.90.25.10">
    <property type="entry name" value="UDP-galactose 4-epimerase, domain 1"/>
    <property type="match status" value="1"/>
</dbReference>
<dbReference type="InterPro" id="IPR005888">
    <property type="entry name" value="dTDP_Gluc_deHydtase"/>
</dbReference>
<dbReference type="SUPFAM" id="SSF51735">
    <property type="entry name" value="NAD(P)-binding Rossmann-fold domains"/>
    <property type="match status" value="1"/>
</dbReference>
<dbReference type="InterPro" id="IPR036291">
    <property type="entry name" value="NAD(P)-bd_dom_sf"/>
</dbReference>
<accession>A0ABN8AF70</accession>
<dbReference type="Proteomes" id="UP000789833">
    <property type="component" value="Unassembled WGS sequence"/>
</dbReference>
<sequence length="318" mass="36467">MNILVTGGAGFIGLNFVRHLLKTTLYNITVFDYLTYASHPKEIKQLTSHSRIRFIKGSIVNVRDIEAVMDQEYEAIIHFAAESHVDKSIQNAGDFIQTNIVGTYQILQQLFKGYAKKMIHISTDEVYGNLNSTDLPFTENSPLSPNNPYSASKASSDLLVRSYYETFQLPLITTRCGNNFGPFQHIEKFIPTIIYNAFYNQKIPLYGDGLQVRDWLFVEDHCQAISLILEKGKCGEVYNIGGGNERTNIDVVRQILEMMGKPESLIEYVEDRKGHDRRYAIDSSKLQKELGWKQAFYFDESLKKTIQWYINNFEGNLL</sequence>
<dbReference type="CDD" id="cd05246">
    <property type="entry name" value="dTDP_GD_SDR_e"/>
    <property type="match status" value="1"/>
</dbReference>
<evidence type="ECO:0000256" key="5">
    <source>
        <dbReference type="ARBA" id="ARBA00016977"/>
    </source>
</evidence>
<evidence type="ECO:0000256" key="4">
    <source>
        <dbReference type="ARBA" id="ARBA00011990"/>
    </source>
</evidence>
<evidence type="ECO:0000256" key="1">
    <source>
        <dbReference type="ARBA" id="ARBA00001539"/>
    </source>
</evidence>
<dbReference type="NCBIfam" id="TIGR01181">
    <property type="entry name" value="dTDP_gluc_dehyt"/>
    <property type="match status" value="1"/>
</dbReference>
<keyword evidence="7 9" id="KW-0456">Lyase</keyword>
<comment type="cofactor">
    <cofactor evidence="2">
        <name>NAD(+)</name>
        <dbReference type="ChEBI" id="CHEBI:57540"/>
    </cofactor>
</comment>
<dbReference type="EC" id="4.2.1.46" evidence="4"/>
<evidence type="ECO:0000259" key="8">
    <source>
        <dbReference type="Pfam" id="PF16363"/>
    </source>
</evidence>
<evidence type="ECO:0000256" key="7">
    <source>
        <dbReference type="ARBA" id="ARBA00023239"/>
    </source>
</evidence>
<evidence type="ECO:0000256" key="3">
    <source>
        <dbReference type="ARBA" id="ARBA00008178"/>
    </source>
</evidence>
<evidence type="ECO:0000256" key="2">
    <source>
        <dbReference type="ARBA" id="ARBA00001911"/>
    </source>
</evidence>
<evidence type="ECO:0000313" key="10">
    <source>
        <dbReference type="Proteomes" id="UP000789833"/>
    </source>
</evidence>
<comment type="catalytic activity">
    <reaction evidence="1">
        <text>dTDP-alpha-D-glucose = dTDP-4-dehydro-6-deoxy-alpha-D-glucose + H2O</text>
        <dbReference type="Rhea" id="RHEA:17221"/>
        <dbReference type="ChEBI" id="CHEBI:15377"/>
        <dbReference type="ChEBI" id="CHEBI:57477"/>
        <dbReference type="ChEBI" id="CHEBI:57649"/>
        <dbReference type="EC" id="4.2.1.46"/>
    </reaction>
</comment>
<gene>
    <name evidence="9" type="primary">rfbB</name>
    <name evidence="9" type="ORF">BACCIP111883_03507</name>
</gene>
<dbReference type="EMBL" id="CAKJTJ010000025">
    <property type="protein sequence ID" value="CAG9622716.1"/>
    <property type="molecule type" value="Genomic_DNA"/>
</dbReference>
<name>A0ABN8AF70_9BACI</name>
<dbReference type="InterPro" id="IPR016040">
    <property type="entry name" value="NAD(P)-bd_dom"/>
</dbReference>
<evidence type="ECO:0000256" key="6">
    <source>
        <dbReference type="ARBA" id="ARBA00023027"/>
    </source>
</evidence>
<proteinExistence type="inferred from homology"/>
<organism evidence="9 10">
    <name type="scientific">Sutcliffiella rhizosphaerae</name>
    <dbReference type="NCBI Taxonomy" id="2880967"/>
    <lineage>
        <taxon>Bacteria</taxon>
        <taxon>Bacillati</taxon>
        <taxon>Bacillota</taxon>
        <taxon>Bacilli</taxon>
        <taxon>Bacillales</taxon>
        <taxon>Bacillaceae</taxon>
        <taxon>Sutcliffiella</taxon>
    </lineage>
</organism>
<feature type="domain" description="NAD(P)-binding" evidence="8">
    <location>
        <begin position="4"/>
        <end position="305"/>
    </location>
</feature>
<comment type="similarity">
    <text evidence="3">Belongs to the NAD(P)-dependent epimerase/dehydratase family. dTDP-glucose dehydratase subfamily.</text>
</comment>
<protein>
    <recommendedName>
        <fullName evidence="5">dTDP-glucose 4,6-dehydratase</fullName>
        <ecNumber evidence="4">4.2.1.46</ecNumber>
    </recommendedName>
</protein>
<reference evidence="9 10" key="1">
    <citation type="submission" date="2021-10" db="EMBL/GenBank/DDBJ databases">
        <authorList>
            <person name="Criscuolo A."/>
        </authorList>
    </citation>
    <scope>NUCLEOTIDE SEQUENCE [LARGE SCALE GENOMIC DNA]</scope>
    <source>
        <strain evidence="10">CIP 111883</strain>
    </source>
</reference>
<dbReference type="RefSeq" id="WP_230503499.1">
    <property type="nucleotide sequence ID" value="NZ_CAKJTJ010000025.1"/>
</dbReference>
<keyword evidence="6" id="KW-0520">NAD</keyword>
<evidence type="ECO:0000313" key="9">
    <source>
        <dbReference type="EMBL" id="CAG9622716.1"/>
    </source>
</evidence>
<comment type="caution">
    <text evidence="9">The sequence shown here is derived from an EMBL/GenBank/DDBJ whole genome shotgun (WGS) entry which is preliminary data.</text>
</comment>
<dbReference type="Pfam" id="PF16363">
    <property type="entry name" value="GDP_Man_Dehyd"/>
    <property type="match status" value="1"/>
</dbReference>
<dbReference type="Gene3D" id="3.40.50.720">
    <property type="entry name" value="NAD(P)-binding Rossmann-like Domain"/>
    <property type="match status" value="1"/>
</dbReference>
<keyword evidence="10" id="KW-1185">Reference proteome</keyword>